<dbReference type="EMBL" id="JNBR01001510">
    <property type="protein sequence ID" value="OQR86385.1"/>
    <property type="molecule type" value="Genomic_DNA"/>
</dbReference>
<dbReference type="Proteomes" id="UP000243579">
    <property type="component" value="Unassembled WGS sequence"/>
</dbReference>
<proteinExistence type="predicted"/>
<protein>
    <submittedName>
        <fullName evidence="1">Uncharacterized protein</fullName>
    </submittedName>
</protein>
<name>A0A1V9YKY5_ACHHY</name>
<dbReference type="OrthoDB" id="124202at2759"/>
<gene>
    <name evidence="1" type="ORF">ACHHYP_10594</name>
</gene>
<organism evidence="1 2">
    <name type="scientific">Achlya hypogyna</name>
    <name type="common">Oomycete</name>
    <name type="synonym">Protoachlya hypogyna</name>
    <dbReference type="NCBI Taxonomy" id="1202772"/>
    <lineage>
        <taxon>Eukaryota</taxon>
        <taxon>Sar</taxon>
        <taxon>Stramenopiles</taxon>
        <taxon>Oomycota</taxon>
        <taxon>Saprolegniomycetes</taxon>
        <taxon>Saprolegniales</taxon>
        <taxon>Achlyaceae</taxon>
        <taxon>Achlya</taxon>
    </lineage>
</organism>
<evidence type="ECO:0000313" key="1">
    <source>
        <dbReference type="EMBL" id="OQR86385.1"/>
    </source>
</evidence>
<reference evidence="1 2" key="1">
    <citation type="journal article" date="2014" name="Genome Biol. Evol.">
        <title>The secreted proteins of Achlya hypogyna and Thraustotheca clavata identify the ancestral oomycete secretome and reveal gene acquisitions by horizontal gene transfer.</title>
        <authorList>
            <person name="Misner I."/>
            <person name="Blouin N."/>
            <person name="Leonard G."/>
            <person name="Richards T.A."/>
            <person name="Lane C.E."/>
        </authorList>
    </citation>
    <scope>NUCLEOTIDE SEQUENCE [LARGE SCALE GENOMIC DNA]</scope>
    <source>
        <strain evidence="1 2">ATCC 48635</strain>
    </source>
</reference>
<comment type="caution">
    <text evidence="1">The sequence shown here is derived from an EMBL/GenBank/DDBJ whole genome shotgun (WGS) entry which is preliminary data.</text>
</comment>
<dbReference type="AlphaFoldDB" id="A0A1V9YKY5"/>
<evidence type="ECO:0000313" key="2">
    <source>
        <dbReference type="Proteomes" id="UP000243579"/>
    </source>
</evidence>
<keyword evidence="2" id="KW-1185">Reference proteome</keyword>
<sequence>MAHPSLRVQRAAEDVCDSCVRVSILLQQPDLSELDRATLITEQQMHMDAAMSFFVHDYVAKIDTSQCLPATIIPDHGDVASEHDTAGGHALVVAPTVQVQIEDFGGSFSCPYYGAARPSADYYNSNLMMHNFVTTDISRTINKIVFYDQRGQGKDADAVCSLRMRFHLALAHKYGVMPSVLFQIMDNCVGQNKSKTVFQFFHNVADRAVAHCRNAMRRHNLYHPASIAAVCDEVMGIDAEFLDHNDVECPFFSGWGDVLKRHIEAMPTGVSYTARQAWQDDSDPHGPQYVASPCPPGSRVYHIPVQSAFDDDYWIQFETLTDPFH</sequence>
<accession>A0A1V9YKY5</accession>